<evidence type="ECO:0000313" key="1">
    <source>
        <dbReference type="EMBL" id="PST37716.1"/>
    </source>
</evidence>
<evidence type="ECO:0000313" key="2">
    <source>
        <dbReference type="Proteomes" id="UP000241048"/>
    </source>
</evidence>
<organism evidence="1 2">
    <name type="scientific">Clostridium fessum</name>
    <dbReference type="NCBI Taxonomy" id="2126740"/>
    <lineage>
        <taxon>Bacteria</taxon>
        <taxon>Bacillati</taxon>
        <taxon>Bacillota</taxon>
        <taxon>Clostridia</taxon>
        <taxon>Eubacteriales</taxon>
        <taxon>Clostridiaceae</taxon>
        <taxon>Clostridium</taxon>
    </lineage>
</organism>
<dbReference type="AlphaFoldDB" id="A0A2T3FR07"/>
<dbReference type="EMBL" id="PYLO01000002">
    <property type="protein sequence ID" value="PST37716.1"/>
    <property type="molecule type" value="Genomic_DNA"/>
</dbReference>
<protein>
    <submittedName>
        <fullName evidence="1">Uncharacterized protein</fullName>
    </submittedName>
</protein>
<proteinExistence type="predicted"/>
<gene>
    <name evidence="1" type="ORF">C7U56_07545</name>
</gene>
<accession>A0A2T3FR07</accession>
<reference evidence="1 2" key="1">
    <citation type="submission" date="2018-03" db="EMBL/GenBank/DDBJ databases">
        <title>Lachnoclostridium SNUG30386 gen.nov., sp.nov., isolated from human faeces.</title>
        <authorList>
            <person name="Seo B."/>
            <person name="Jeon K."/>
            <person name="Ko G."/>
        </authorList>
    </citation>
    <scope>NUCLEOTIDE SEQUENCE [LARGE SCALE GENOMIC DNA]</scope>
    <source>
        <strain evidence="1 2">SNUG30386</strain>
    </source>
</reference>
<comment type="caution">
    <text evidence="1">The sequence shown here is derived from an EMBL/GenBank/DDBJ whole genome shotgun (WGS) entry which is preliminary data.</text>
</comment>
<name>A0A2T3FR07_9CLOT</name>
<sequence>MGFWWRICWDIESGCKVTVYKWEFSGLKIPYDTVLAADFADFEYAASAKSCCWAHVCEQ</sequence>
<dbReference type="Proteomes" id="UP000241048">
    <property type="component" value="Unassembled WGS sequence"/>
</dbReference>
<keyword evidence="2" id="KW-1185">Reference proteome</keyword>